<geneLocation type="plasmid" evidence="1 4">
    <name>P2</name>
</geneLocation>
<evidence type="ECO:0000313" key="2">
    <source>
        <dbReference type="EMBL" id="MSE13626.1"/>
    </source>
</evidence>
<proteinExistence type="predicted"/>
<dbReference type="AlphaFoldDB" id="A0A7X2MIF0"/>
<reference evidence="2 3" key="1">
    <citation type="submission" date="2019-11" db="EMBL/GenBank/DDBJ databases">
        <title>Draft Genome Sequence of Plant Growth-Promoting Rhizosphere-Associated Bacteria.</title>
        <authorList>
            <person name="Vasilyev I.Y."/>
            <person name="Radchenko V."/>
            <person name="Ilnitskaya E.V."/>
        </authorList>
    </citation>
    <scope>NUCLEOTIDE SEQUENCE [LARGE SCALE GENOMIC DNA]</scope>
    <source>
        <strain evidence="2 3">VRA_MhP_f</strain>
    </source>
</reference>
<reference evidence="1" key="2">
    <citation type="submission" date="2022-05" db="EMBL/GenBank/DDBJ databases">
        <authorList>
            <person name="Pothier F. J."/>
        </authorList>
    </citation>
    <scope>NUCLEOTIDE SEQUENCE</scope>
    <source>
        <strain evidence="1">DAPP-PG734</strain>
        <plasmid evidence="1">P2</plasmid>
    </source>
</reference>
<sequence length="73" mass="8356">MSKKVDVVKVKNGAGWTPGQHHAVEEEGTHKLLFECETQKEAIDWTVKCGFSINVHRERNRKPTDKHGQFRGN</sequence>
<evidence type="ECO:0000313" key="1">
    <source>
        <dbReference type="EMBL" id="CAH6375999.1"/>
    </source>
</evidence>
<gene>
    <name evidence="1" type="ORF">DAPPPG734_24065</name>
    <name evidence="2" type="ORF">GKC49_00160</name>
</gene>
<keyword evidence="1" id="KW-0614">Plasmid</keyword>
<accession>A0A7X2MIF0</accession>
<dbReference type="Proteomes" id="UP000461948">
    <property type="component" value="Unassembled WGS sequence"/>
</dbReference>
<dbReference type="EMBL" id="WKLC01000002">
    <property type="protein sequence ID" value="MSE13626.1"/>
    <property type="molecule type" value="Genomic_DNA"/>
</dbReference>
<protein>
    <submittedName>
        <fullName evidence="2">Uncharacterized protein</fullName>
    </submittedName>
</protein>
<dbReference type="RefSeq" id="WP_031594384.1">
    <property type="nucleotide sequence ID" value="NZ_JBDFNQ010000007.1"/>
</dbReference>
<evidence type="ECO:0000313" key="4">
    <source>
        <dbReference type="Proteomes" id="UP001158961"/>
    </source>
</evidence>
<dbReference type="Proteomes" id="UP001158961">
    <property type="component" value="Plasmid P2"/>
</dbReference>
<organism evidence="2 3">
    <name type="scientific">Enterobacter agglomerans</name>
    <name type="common">Erwinia herbicola</name>
    <name type="synonym">Pantoea agglomerans</name>
    <dbReference type="NCBI Taxonomy" id="549"/>
    <lineage>
        <taxon>Bacteria</taxon>
        <taxon>Pseudomonadati</taxon>
        <taxon>Pseudomonadota</taxon>
        <taxon>Gammaproteobacteria</taxon>
        <taxon>Enterobacterales</taxon>
        <taxon>Erwiniaceae</taxon>
        <taxon>Pantoea</taxon>
        <taxon>Pantoea agglomerans group</taxon>
    </lineage>
</organism>
<name>A0A7X2MIF0_ENTAG</name>
<dbReference type="EMBL" id="OW970317">
    <property type="protein sequence ID" value="CAH6375999.1"/>
    <property type="molecule type" value="Genomic_DNA"/>
</dbReference>
<evidence type="ECO:0000313" key="3">
    <source>
        <dbReference type="Proteomes" id="UP000461948"/>
    </source>
</evidence>